<dbReference type="KEGG" id="cra:CTO_0713"/>
<organism evidence="1 2">
    <name type="scientific">Chlamydia trachomatis serovar A (strain A2497)</name>
    <dbReference type="NCBI Taxonomy" id="580047"/>
    <lineage>
        <taxon>Bacteria</taxon>
        <taxon>Pseudomonadati</taxon>
        <taxon>Chlamydiota</taxon>
        <taxon>Chlamydiia</taxon>
        <taxon>Chlamydiales</taxon>
        <taxon>Chlamydiaceae</taxon>
        <taxon>Chlamydia/Chlamydophila group</taxon>
        <taxon>Chlamydia</taxon>
    </lineage>
</organism>
<accession>G4NN39</accession>
<reference evidence="1 2" key="1">
    <citation type="journal article" date="2011" name="J. Exp. Med.">
        <title>A live-attenuated chlamydial vaccine protects against trachoma in nonhuman primates.</title>
        <authorList>
            <person name="Kari L."/>
            <person name="Whitmire W.M."/>
            <person name="Olivares-Zavaleta N."/>
            <person name="Goheen M.M."/>
            <person name="Taylor L.D."/>
            <person name="Carlson J.H."/>
            <person name="Sturdevant G.L."/>
            <person name="Lu C."/>
            <person name="Bakios L.E."/>
            <person name="Randall L.B."/>
            <person name="Parnell M.J."/>
            <person name="Zhong G."/>
            <person name="Caldwell H.D."/>
        </authorList>
    </citation>
    <scope>NUCLEOTIDE SEQUENCE [LARGE SCALE GENOMIC DNA]</scope>
    <source>
        <strain evidence="1 2">A2497</strain>
    </source>
</reference>
<protein>
    <submittedName>
        <fullName evidence="1">Uncharacterized protein</fullName>
    </submittedName>
</protein>
<dbReference type="Proteomes" id="UP000009287">
    <property type="component" value="Chromosome"/>
</dbReference>
<sequence length="118" mass="13390">MKNTFDSSKIQKSLCIGGVSCMDTQFIASRSVRNQEVTSVSGKVKEELTSPSNMTFEGPVRSLDQLRQALIAKMGEQKGQEMYDRFIQSLLISTFTTVHKEMDRAQRASKKMRSVYRD</sequence>
<name>G4NN39_CHLT4</name>
<gene>
    <name evidence="1" type="ordered locus">CTO_0713</name>
</gene>
<proteinExistence type="predicted"/>
<dbReference type="AlphaFoldDB" id="G4NN39"/>
<dbReference type="EMBL" id="CP002401">
    <property type="protein sequence ID" value="AEP35537.1"/>
    <property type="molecule type" value="Genomic_DNA"/>
</dbReference>
<evidence type="ECO:0000313" key="1">
    <source>
        <dbReference type="EMBL" id="AEP35537.1"/>
    </source>
</evidence>
<evidence type="ECO:0000313" key="2">
    <source>
        <dbReference type="Proteomes" id="UP000009287"/>
    </source>
</evidence>
<dbReference type="PATRIC" id="fig|580047.4.peg.726"/>